<organism evidence="2 3">
    <name type="scientific">Asaia krungthepensis NRIC 0535</name>
    <dbReference type="NCBI Taxonomy" id="1307925"/>
    <lineage>
        <taxon>Bacteria</taxon>
        <taxon>Pseudomonadati</taxon>
        <taxon>Pseudomonadota</taxon>
        <taxon>Alphaproteobacteria</taxon>
        <taxon>Acetobacterales</taxon>
        <taxon>Acetobacteraceae</taxon>
        <taxon>Asaia</taxon>
    </lineage>
</organism>
<dbReference type="Pfam" id="PF13403">
    <property type="entry name" value="Hint_2"/>
    <property type="match status" value="1"/>
</dbReference>
<reference evidence="2" key="1">
    <citation type="submission" date="2013-04" db="EMBL/GenBank/DDBJ databases">
        <title>The genome sequencing project of 58 acetic acid bacteria.</title>
        <authorList>
            <person name="Okamoto-Kainuma A."/>
            <person name="Ishikawa M."/>
            <person name="Umino S."/>
            <person name="Koizumi Y."/>
            <person name="Shiwa Y."/>
            <person name="Yoshikawa H."/>
            <person name="Matsutani M."/>
            <person name="Matsushita K."/>
        </authorList>
    </citation>
    <scope>NUCLEOTIDE SEQUENCE</scope>
    <source>
        <strain evidence="2">NRIC 0535</strain>
    </source>
</reference>
<feature type="domain" description="Hedgehog/Intein (Hint)" evidence="1">
    <location>
        <begin position="136"/>
        <end position="274"/>
    </location>
</feature>
<evidence type="ECO:0000259" key="1">
    <source>
        <dbReference type="Pfam" id="PF13403"/>
    </source>
</evidence>
<comment type="caution">
    <text evidence="2">The sequence shown here is derived from an EMBL/GenBank/DDBJ whole genome shotgun (WGS) entry which is preliminary data.</text>
</comment>
<evidence type="ECO:0000313" key="3">
    <source>
        <dbReference type="Proteomes" id="UP001062776"/>
    </source>
</evidence>
<gene>
    <name evidence="2" type="ORF">AA0535_0943</name>
</gene>
<evidence type="ECO:0000313" key="2">
    <source>
        <dbReference type="EMBL" id="GBQ86139.1"/>
    </source>
</evidence>
<keyword evidence="3" id="KW-1185">Reference proteome</keyword>
<dbReference type="RefSeq" id="WP_264814755.1">
    <property type="nucleotide sequence ID" value="NZ_BAPV01000005.1"/>
</dbReference>
<name>A0ABQ0Q0J2_9PROT</name>
<sequence length="484" mass="54604">MTSIMTWNVPLYRRGALDCPAVLVALGRAILTLDFARRHYAITLQGGEVLRGVIHRYYAGRIYQSYGMFGFSSQDTVFVFGENETFYPGRLWGTRENTGDLVWLAETGKSGPLLRASRTPELPEGLAEGRRDAPMAYLSGTMIATPSGARAVETLTVGERIIVWREGKAQSEEIVRTGSVTYEVDRMQSCEDEAGYPVCIRKNALGAGTPTRDLHVHGGHCVHVENCVVPVHMLVNGVTILYDRTISSYTGHHLRLARHGLIEAEGMAGESWLTTGTHLVFQKDQADPSFEAERTRPLIWSHEACAPLNVERHFVQALWERLSPVSARTFLSWRRTTHEPDLHLRQVDGSRIYPYRRRGRTYLFYLRGTQRRWSLCSRQVRPCDETGPFINDRRRYGVLVSNATLWTSARVTPLMLDRLMGAQEGWYEAEGKQGYWTDGASPLALGEECFDGDEAIILSITLAATRLYPVHFTEKPTHHMHPLP</sequence>
<protein>
    <recommendedName>
        <fullName evidence="1">Hedgehog/Intein (Hint) domain-containing protein</fullName>
    </recommendedName>
</protein>
<dbReference type="InterPro" id="IPR028992">
    <property type="entry name" value="Hedgehog/Intein_dom"/>
</dbReference>
<proteinExistence type="predicted"/>
<dbReference type="EMBL" id="BAPV01000005">
    <property type="protein sequence ID" value="GBQ86139.1"/>
    <property type="molecule type" value="Genomic_DNA"/>
</dbReference>
<dbReference type="Proteomes" id="UP001062776">
    <property type="component" value="Unassembled WGS sequence"/>
</dbReference>
<accession>A0ABQ0Q0J2</accession>